<organism evidence="2 3">
    <name type="scientific">Paramuricea clavata</name>
    <name type="common">Red gorgonian</name>
    <name type="synonym">Violescent sea-whip</name>
    <dbReference type="NCBI Taxonomy" id="317549"/>
    <lineage>
        <taxon>Eukaryota</taxon>
        <taxon>Metazoa</taxon>
        <taxon>Cnidaria</taxon>
        <taxon>Anthozoa</taxon>
        <taxon>Octocorallia</taxon>
        <taxon>Malacalcyonacea</taxon>
        <taxon>Plexauridae</taxon>
        <taxon>Paramuricea</taxon>
    </lineage>
</organism>
<dbReference type="EMBL" id="CACRXK020014041">
    <property type="protein sequence ID" value="CAB4026156.1"/>
    <property type="molecule type" value="Genomic_DNA"/>
</dbReference>
<protein>
    <submittedName>
        <fullName evidence="2">Uncharacterized protein</fullName>
    </submittedName>
</protein>
<reference evidence="2" key="1">
    <citation type="submission" date="2020-04" db="EMBL/GenBank/DDBJ databases">
        <authorList>
            <person name="Alioto T."/>
            <person name="Alioto T."/>
            <person name="Gomez Garrido J."/>
        </authorList>
    </citation>
    <scope>NUCLEOTIDE SEQUENCE</scope>
    <source>
        <strain evidence="2">A484AB</strain>
    </source>
</reference>
<comment type="caution">
    <text evidence="2">The sequence shown here is derived from an EMBL/GenBank/DDBJ whole genome shotgun (WGS) entry which is preliminary data.</text>
</comment>
<sequence length="202" mass="23351">MATYYARIREIAKKCSYTDENDAICDHLIKTMRHNNAIRVKAIRNNCTLQEILDEAAITEQAQLQVKEIKQKLEASETSQRVKYSKQDSCQRCGRKHDKAKCPACGAKCRKCGKQNHFAIVCRSRSTRGPGGNNKRRENSQYQRRDNKSERRETKSRQYSKPDDQSNYKPEHKKTNTRVSVQVTARTTKTSSNTFESDKQLD</sequence>
<dbReference type="AlphaFoldDB" id="A0A6S7J2S1"/>
<dbReference type="Proteomes" id="UP001152795">
    <property type="component" value="Unassembled WGS sequence"/>
</dbReference>
<feature type="region of interest" description="Disordered" evidence="1">
    <location>
        <begin position="124"/>
        <end position="202"/>
    </location>
</feature>
<gene>
    <name evidence="2" type="ORF">PACLA_8A061982</name>
</gene>
<proteinExistence type="predicted"/>
<evidence type="ECO:0000313" key="2">
    <source>
        <dbReference type="EMBL" id="CAB4026156.1"/>
    </source>
</evidence>
<accession>A0A6S7J2S1</accession>
<evidence type="ECO:0000313" key="3">
    <source>
        <dbReference type="Proteomes" id="UP001152795"/>
    </source>
</evidence>
<evidence type="ECO:0000256" key="1">
    <source>
        <dbReference type="SAM" id="MobiDB-lite"/>
    </source>
</evidence>
<feature type="compositionally biased region" description="Polar residues" evidence="1">
    <location>
        <begin position="177"/>
        <end position="195"/>
    </location>
</feature>
<dbReference type="OrthoDB" id="2286242at2759"/>
<keyword evidence="3" id="KW-1185">Reference proteome</keyword>
<name>A0A6S7J2S1_PARCT</name>
<feature type="compositionally biased region" description="Basic and acidic residues" evidence="1">
    <location>
        <begin position="135"/>
        <end position="174"/>
    </location>
</feature>